<keyword evidence="2 5" id="KW-0238">DNA-binding</keyword>
<keyword evidence="3" id="KW-0804">Transcription</keyword>
<dbReference type="Pfam" id="PF12625">
    <property type="entry name" value="Arabinose_bd"/>
    <property type="match status" value="1"/>
</dbReference>
<evidence type="ECO:0000256" key="2">
    <source>
        <dbReference type="ARBA" id="ARBA00023125"/>
    </source>
</evidence>
<organism evidence="5 6">
    <name type="scientific">Chitinophaga skermanii</name>
    <dbReference type="NCBI Taxonomy" id="331697"/>
    <lineage>
        <taxon>Bacteria</taxon>
        <taxon>Pseudomonadati</taxon>
        <taxon>Bacteroidota</taxon>
        <taxon>Chitinophagia</taxon>
        <taxon>Chitinophagales</taxon>
        <taxon>Chitinophagaceae</taxon>
        <taxon>Chitinophaga</taxon>
    </lineage>
</organism>
<dbReference type="Proteomes" id="UP000249547">
    <property type="component" value="Unassembled WGS sequence"/>
</dbReference>
<dbReference type="AlphaFoldDB" id="A0A327QW42"/>
<dbReference type="Pfam" id="PF12833">
    <property type="entry name" value="HTH_18"/>
    <property type="match status" value="1"/>
</dbReference>
<gene>
    <name evidence="5" type="ORF">LX64_01224</name>
</gene>
<dbReference type="GO" id="GO:0005829">
    <property type="term" value="C:cytosol"/>
    <property type="evidence" value="ECO:0007669"/>
    <property type="project" value="TreeGrafter"/>
</dbReference>
<dbReference type="GO" id="GO:0003700">
    <property type="term" value="F:DNA-binding transcription factor activity"/>
    <property type="evidence" value="ECO:0007669"/>
    <property type="project" value="InterPro"/>
</dbReference>
<dbReference type="PANTHER" id="PTHR47894:SF1">
    <property type="entry name" value="HTH-TYPE TRANSCRIPTIONAL REGULATOR VQSM"/>
    <property type="match status" value="1"/>
</dbReference>
<keyword evidence="6" id="KW-1185">Reference proteome</keyword>
<evidence type="ECO:0000259" key="4">
    <source>
        <dbReference type="PROSITE" id="PS01124"/>
    </source>
</evidence>
<dbReference type="OrthoDB" id="5582699at2"/>
<accession>A0A327QW42</accession>
<evidence type="ECO:0000313" key="6">
    <source>
        <dbReference type="Proteomes" id="UP000249547"/>
    </source>
</evidence>
<proteinExistence type="predicted"/>
<feature type="domain" description="HTH araC/xylS-type" evidence="4">
    <location>
        <begin position="231"/>
        <end position="328"/>
    </location>
</feature>
<dbReference type="SMART" id="SM00342">
    <property type="entry name" value="HTH_ARAC"/>
    <property type="match status" value="1"/>
</dbReference>
<name>A0A327QW42_9BACT</name>
<dbReference type="PROSITE" id="PS01124">
    <property type="entry name" value="HTH_ARAC_FAMILY_2"/>
    <property type="match status" value="1"/>
</dbReference>
<evidence type="ECO:0000256" key="3">
    <source>
        <dbReference type="ARBA" id="ARBA00023163"/>
    </source>
</evidence>
<dbReference type="InterPro" id="IPR009057">
    <property type="entry name" value="Homeodomain-like_sf"/>
</dbReference>
<protein>
    <submittedName>
        <fullName evidence="5">AraC-like DNA-binding protein</fullName>
    </submittedName>
</protein>
<evidence type="ECO:0000256" key="1">
    <source>
        <dbReference type="ARBA" id="ARBA00023015"/>
    </source>
</evidence>
<reference evidence="5 6" key="1">
    <citation type="submission" date="2018-06" db="EMBL/GenBank/DDBJ databases">
        <title>Genomic Encyclopedia of Archaeal and Bacterial Type Strains, Phase II (KMG-II): from individual species to whole genera.</title>
        <authorList>
            <person name="Goeker M."/>
        </authorList>
    </citation>
    <scope>NUCLEOTIDE SEQUENCE [LARGE SCALE GENOMIC DNA]</scope>
    <source>
        <strain evidence="5 6">DSM 23857</strain>
    </source>
</reference>
<comment type="caution">
    <text evidence="5">The sequence shown here is derived from an EMBL/GenBank/DDBJ whole genome shotgun (WGS) entry which is preliminary data.</text>
</comment>
<dbReference type="RefSeq" id="WP_111596708.1">
    <property type="nucleotide sequence ID" value="NZ_QLLL01000002.1"/>
</dbReference>
<dbReference type="InterPro" id="IPR032687">
    <property type="entry name" value="AraC-type_N"/>
</dbReference>
<dbReference type="GO" id="GO:0000976">
    <property type="term" value="F:transcription cis-regulatory region binding"/>
    <property type="evidence" value="ECO:0007669"/>
    <property type="project" value="TreeGrafter"/>
</dbReference>
<evidence type="ECO:0000313" key="5">
    <source>
        <dbReference type="EMBL" id="RAJ08571.1"/>
    </source>
</evidence>
<dbReference type="PANTHER" id="PTHR47894">
    <property type="entry name" value="HTH-TYPE TRANSCRIPTIONAL REGULATOR GADX"/>
    <property type="match status" value="1"/>
</dbReference>
<dbReference type="InterPro" id="IPR018060">
    <property type="entry name" value="HTH_AraC"/>
</dbReference>
<dbReference type="Gene3D" id="1.10.10.60">
    <property type="entry name" value="Homeodomain-like"/>
    <property type="match status" value="1"/>
</dbReference>
<dbReference type="EMBL" id="QLLL01000002">
    <property type="protein sequence ID" value="RAJ08571.1"/>
    <property type="molecule type" value="Genomic_DNA"/>
</dbReference>
<keyword evidence="1" id="KW-0805">Transcription regulation</keyword>
<sequence length="332" mass="37436">MNPHQQQFLLHFLAYAAQRNVDITTLCQAAQLNIKQLRKKQAPALTPHQWHRLWQAAIDATGDELFGLHFGESMQLVALGTVGEIIKSSDTIGDAVQTAASLAYLVTDLFSITIERKKHQFSFQFIPKGNTNSLAFRQMMDLFLVFTVHELDGFVLQKLSPLQVRIGYTIAQPSEYERVLRCAPIYKKDVFSLTFPSTYWEEPIITANHAAQQQLLANIHALQQNGDSMQAKIHNYLVTNAYLGIASLEDIAANLGMSPRTLQRKLKEEGLKYQQLTDEVRKVLALQYLAGNSALKEIAGILGYNEISAFNRAFKRWTGNTPSEMRLQLQAN</sequence>
<dbReference type="SUPFAM" id="SSF46689">
    <property type="entry name" value="Homeodomain-like"/>
    <property type="match status" value="1"/>
</dbReference>